<evidence type="ECO:0008006" key="3">
    <source>
        <dbReference type="Google" id="ProtNLM"/>
    </source>
</evidence>
<dbReference type="Proteomes" id="UP000188174">
    <property type="component" value="Chromosome"/>
</dbReference>
<evidence type="ECO:0000313" key="2">
    <source>
        <dbReference type="Proteomes" id="UP000188174"/>
    </source>
</evidence>
<accession>A0ABM6I109</accession>
<proteinExistence type="predicted"/>
<reference evidence="1 2" key="1">
    <citation type="submission" date="2017-02" db="EMBL/GenBank/DDBJ databases">
        <authorList>
            <person name="Jeong S."/>
        </authorList>
    </citation>
    <scope>NUCLEOTIDE SEQUENCE [LARGE SCALE GENOMIC DNA]</scope>
    <source>
        <strain evidence="1 2">RMAR6-6</strain>
    </source>
</reference>
<dbReference type="EMBL" id="CP019630">
    <property type="protein sequence ID" value="AQQ04025.1"/>
    <property type="molecule type" value="Genomic_DNA"/>
</dbReference>
<keyword evidence="2" id="KW-1185">Reference proteome</keyword>
<sequence length="71" mass="8289">MGRLYRTMPPILRDSAARFLRMRTVLLKGLVKMLLSKHRQAFEPVWKAVDRAQNSDTFQDASHRSHRAPAR</sequence>
<organism evidence="1 2">
    <name type="scientific">Roseibium algicola</name>
    <dbReference type="NCBI Taxonomy" id="2857014"/>
    <lineage>
        <taxon>Bacteria</taxon>
        <taxon>Pseudomonadati</taxon>
        <taxon>Pseudomonadota</taxon>
        <taxon>Alphaproteobacteria</taxon>
        <taxon>Hyphomicrobiales</taxon>
        <taxon>Stappiaceae</taxon>
        <taxon>Roseibium</taxon>
    </lineage>
</organism>
<protein>
    <recommendedName>
        <fullName evidence="3">Transposase</fullName>
    </recommendedName>
</protein>
<gene>
    <name evidence="1" type="ORF">B0E33_10860</name>
</gene>
<evidence type="ECO:0000313" key="1">
    <source>
        <dbReference type="EMBL" id="AQQ04025.1"/>
    </source>
</evidence>
<name>A0ABM6I109_9HYPH</name>